<proteinExistence type="predicted"/>
<dbReference type="EMBL" id="MT141878">
    <property type="protein sequence ID" value="QJA71510.1"/>
    <property type="molecule type" value="Genomic_DNA"/>
</dbReference>
<dbReference type="InterPro" id="IPR055910">
    <property type="entry name" value="DUF7487"/>
</dbReference>
<organism evidence="2">
    <name type="scientific">viral metagenome</name>
    <dbReference type="NCBI Taxonomy" id="1070528"/>
    <lineage>
        <taxon>unclassified sequences</taxon>
        <taxon>metagenomes</taxon>
        <taxon>organismal metagenomes</taxon>
    </lineage>
</organism>
<dbReference type="AlphaFoldDB" id="A0A6M3JNU6"/>
<sequence>MRKSSNKTNYKYRIRNYKCPSGKILKIQGYENKTLDLLFKLGIKENDIVVGMDKVPKITYKYKRKSYTYIPDCYIKSLNLLIETKSIYTLRHGLYRNLAKMEACIKRGYKFQFHIW</sequence>
<reference evidence="2" key="1">
    <citation type="submission" date="2020-03" db="EMBL/GenBank/DDBJ databases">
        <title>The deep terrestrial virosphere.</title>
        <authorList>
            <person name="Holmfeldt K."/>
            <person name="Nilsson E."/>
            <person name="Simone D."/>
            <person name="Lopez-Fernandez M."/>
            <person name="Wu X."/>
            <person name="de Brujin I."/>
            <person name="Lundin D."/>
            <person name="Andersson A."/>
            <person name="Bertilsson S."/>
            <person name="Dopson M."/>
        </authorList>
    </citation>
    <scope>NUCLEOTIDE SEQUENCE</scope>
    <source>
        <strain evidence="2">MM415A03151</strain>
    </source>
</reference>
<protein>
    <recommendedName>
        <fullName evidence="1">DUF7487 domain-containing protein</fullName>
    </recommendedName>
</protein>
<feature type="domain" description="DUF7487" evidence="1">
    <location>
        <begin position="9"/>
        <end position="109"/>
    </location>
</feature>
<evidence type="ECO:0000259" key="1">
    <source>
        <dbReference type="Pfam" id="PF24308"/>
    </source>
</evidence>
<gene>
    <name evidence="2" type="ORF">MM415A03151_0005</name>
</gene>
<accession>A0A6M3JNU6</accession>
<dbReference type="Pfam" id="PF24308">
    <property type="entry name" value="DUF7487"/>
    <property type="match status" value="1"/>
</dbReference>
<name>A0A6M3JNU6_9ZZZZ</name>
<evidence type="ECO:0000313" key="2">
    <source>
        <dbReference type="EMBL" id="QJA71510.1"/>
    </source>
</evidence>